<sequence>MCQRDDVSMSERPCFLAGYVCGANILISPRTESGRSCNYCYTVPTRNGEPKMNRSGPPLGADPGYRDAGQDAGSRTDSRHRRRCTEMERYCGGSLQESNQCNACVNEVYHFCPADMFSIVHRVKQVE</sequence>
<dbReference type="Proteomes" id="UP000030765">
    <property type="component" value="Unassembled WGS sequence"/>
</dbReference>
<dbReference type="EMBL" id="KE524927">
    <property type="protein sequence ID" value="KFB38295.1"/>
    <property type="molecule type" value="Genomic_DNA"/>
</dbReference>
<feature type="compositionally biased region" description="Basic and acidic residues" evidence="1">
    <location>
        <begin position="64"/>
        <end position="77"/>
    </location>
</feature>
<dbReference type="EMBL" id="ATLV01014011">
    <property type="status" value="NOT_ANNOTATED_CDS"/>
    <property type="molecule type" value="Genomic_DNA"/>
</dbReference>
<evidence type="ECO:0000313" key="2">
    <source>
        <dbReference type="EMBL" id="KFB38295.1"/>
    </source>
</evidence>
<dbReference type="EnsemblMetazoa" id="ASIC005640-RA">
    <property type="protein sequence ID" value="ASIC005640-PA"/>
    <property type="gene ID" value="ASIC005640"/>
</dbReference>
<gene>
    <name evidence="2" type="ORF">ZHAS_00005640</name>
</gene>
<proteinExistence type="predicted"/>
<reference evidence="3" key="2">
    <citation type="submission" date="2020-05" db="UniProtKB">
        <authorList>
            <consortium name="EnsemblMetazoa"/>
        </authorList>
    </citation>
    <scope>IDENTIFICATION</scope>
</reference>
<reference evidence="2 4" key="1">
    <citation type="journal article" date="2014" name="BMC Genomics">
        <title>Genome sequence of Anopheles sinensis provides insight into genetics basis of mosquito competence for malaria parasites.</title>
        <authorList>
            <person name="Zhou D."/>
            <person name="Zhang D."/>
            <person name="Ding G."/>
            <person name="Shi L."/>
            <person name="Hou Q."/>
            <person name="Ye Y."/>
            <person name="Xu Y."/>
            <person name="Zhou H."/>
            <person name="Xiong C."/>
            <person name="Li S."/>
            <person name="Yu J."/>
            <person name="Hong S."/>
            <person name="Yu X."/>
            <person name="Zou P."/>
            <person name="Chen C."/>
            <person name="Chang X."/>
            <person name="Wang W."/>
            <person name="Lv Y."/>
            <person name="Sun Y."/>
            <person name="Ma L."/>
            <person name="Shen B."/>
            <person name="Zhu C."/>
        </authorList>
    </citation>
    <scope>NUCLEOTIDE SEQUENCE [LARGE SCALE GENOMIC DNA]</scope>
</reference>
<evidence type="ECO:0000313" key="4">
    <source>
        <dbReference type="Proteomes" id="UP000030765"/>
    </source>
</evidence>
<evidence type="ECO:0000313" key="3">
    <source>
        <dbReference type="EnsemblMetazoa" id="ASIC005640-PA"/>
    </source>
</evidence>
<name>A0A084VK01_ANOSI</name>
<evidence type="ECO:0000256" key="1">
    <source>
        <dbReference type="SAM" id="MobiDB-lite"/>
    </source>
</evidence>
<accession>A0A084VK01</accession>
<organism evidence="2">
    <name type="scientific">Anopheles sinensis</name>
    <name type="common">Mosquito</name>
    <dbReference type="NCBI Taxonomy" id="74873"/>
    <lineage>
        <taxon>Eukaryota</taxon>
        <taxon>Metazoa</taxon>
        <taxon>Ecdysozoa</taxon>
        <taxon>Arthropoda</taxon>
        <taxon>Hexapoda</taxon>
        <taxon>Insecta</taxon>
        <taxon>Pterygota</taxon>
        <taxon>Neoptera</taxon>
        <taxon>Endopterygota</taxon>
        <taxon>Diptera</taxon>
        <taxon>Nematocera</taxon>
        <taxon>Culicoidea</taxon>
        <taxon>Culicidae</taxon>
        <taxon>Anophelinae</taxon>
        <taxon>Anopheles</taxon>
    </lineage>
</organism>
<dbReference type="VEuPathDB" id="VectorBase:ASIC005640"/>
<dbReference type="AlphaFoldDB" id="A0A084VK01"/>
<keyword evidence="4" id="KW-1185">Reference proteome</keyword>
<protein>
    <submittedName>
        <fullName evidence="2 3">Uncharacterized protein</fullName>
    </submittedName>
</protein>
<feature type="region of interest" description="Disordered" evidence="1">
    <location>
        <begin position="46"/>
        <end position="80"/>
    </location>
</feature>